<proteinExistence type="predicted"/>
<feature type="compositionally biased region" description="Basic residues" evidence="2">
    <location>
        <begin position="122"/>
        <end position="137"/>
    </location>
</feature>
<keyword evidence="4" id="KW-1185">Reference proteome</keyword>
<dbReference type="EMBL" id="VLTN01000046">
    <property type="protein sequence ID" value="KAA0149137.1"/>
    <property type="molecule type" value="Genomic_DNA"/>
</dbReference>
<name>A0A5A8C8Z4_CAFRO</name>
<protein>
    <submittedName>
        <fullName evidence="3">Uncharacterized protein</fullName>
    </submittedName>
</protein>
<evidence type="ECO:0000313" key="3">
    <source>
        <dbReference type="EMBL" id="KAA0149137.1"/>
    </source>
</evidence>
<accession>A0A5A8C8Z4</accession>
<comment type="caution">
    <text evidence="3">The sequence shown here is derived from an EMBL/GenBank/DDBJ whole genome shotgun (WGS) entry which is preliminary data.</text>
</comment>
<keyword evidence="1" id="KW-0175">Coiled coil</keyword>
<dbReference type="AlphaFoldDB" id="A0A5A8C8Z4"/>
<sequence>MSALDTGASSAELAEALHQALDEVEALRAQNAVYERSLDFLLAERRRLVAAMHSSEQLAWVAVTSSQWENLERDLRAQLTASAASDVLSGATVPVAGGVASADPLPAAAASAAAAAASAKKTAAKGKRATSARRGKKKDGASVGASTSADADAAADGDAAAAPVPSGHAAILAMHGVAPGQVHATVLQLIHAADVAYSNAHAAKLAGRDDEAAEHEAQRQQMATHIAMAAQQARQAQTLRAYQMQQAAASAGAPPTAWSGPGVP</sequence>
<feature type="region of interest" description="Disordered" evidence="2">
    <location>
        <begin position="122"/>
        <end position="145"/>
    </location>
</feature>
<reference evidence="3 4" key="1">
    <citation type="submission" date="2019-07" db="EMBL/GenBank/DDBJ databases">
        <title>Genomes of Cafeteria roenbergensis.</title>
        <authorList>
            <person name="Fischer M.G."/>
            <person name="Hackl T."/>
            <person name="Roman M."/>
        </authorList>
    </citation>
    <scope>NUCLEOTIDE SEQUENCE [LARGE SCALE GENOMIC DNA]</scope>
    <source>
        <strain evidence="3 4">BVI</strain>
    </source>
</reference>
<gene>
    <name evidence="3" type="ORF">FNF29_06225</name>
</gene>
<dbReference type="Proteomes" id="UP000323011">
    <property type="component" value="Unassembled WGS sequence"/>
</dbReference>
<evidence type="ECO:0000313" key="4">
    <source>
        <dbReference type="Proteomes" id="UP000323011"/>
    </source>
</evidence>
<evidence type="ECO:0000256" key="1">
    <source>
        <dbReference type="SAM" id="Coils"/>
    </source>
</evidence>
<evidence type="ECO:0000256" key="2">
    <source>
        <dbReference type="SAM" id="MobiDB-lite"/>
    </source>
</evidence>
<organism evidence="3 4">
    <name type="scientific">Cafeteria roenbergensis</name>
    <name type="common">Marine flagellate</name>
    <dbReference type="NCBI Taxonomy" id="33653"/>
    <lineage>
        <taxon>Eukaryota</taxon>
        <taxon>Sar</taxon>
        <taxon>Stramenopiles</taxon>
        <taxon>Bigyra</taxon>
        <taxon>Opalozoa</taxon>
        <taxon>Bicosoecida</taxon>
        <taxon>Cafeteriaceae</taxon>
        <taxon>Cafeteria</taxon>
    </lineage>
</organism>
<feature type="coiled-coil region" evidence="1">
    <location>
        <begin position="10"/>
        <end position="44"/>
    </location>
</feature>